<keyword evidence="5" id="KW-1185">Reference proteome</keyword>
<dbReference type="Gene3D" id="3.90.550.10">
    <property type="entry name" value="Spore Coat Polysaccharide Biosynthesis Protein SpsA, Chain A"/>
    <property type="match status" value="1"/>
</dbReference>
<dbReference type="CDD" id="cd00761">
    <property type="entry name" value="Glyco_tranf_GTA_type"/>
    <property type="match status" value="1"/>
</dbReference>
<evidence type="ECO:0000259" key="3">
    <source>
        <dbReference type="Pfam" id="PF00535"/>
    </source>
</evidence>
<dbReference type="Pfam" id="PF00535">
    <property type="entry name" value="Glycos_transf_2"/>
    <property type="match status" value="1"/>
</dbReference>
<evidence type="ECO:0000256" key="2">
    <source>
        <dbReference type="ARBA" id="ARBA00022679"/>
    </source>
</evidence>
<dbReference type="Proteomes" id="UP001139226">
    <property type="component" value="Unassembled WGS sequence"/>
</dbReference>
<keyword evidence="2" id="KW-0808">Transferase</keyword>
<dbReference type="SUPFAM" id="SSF53448">
    <property type="entry name" value="Nucleotide-diphospho-sugar transferases"/>
    <property type="match status" value="1"/>
</dbReference>
<dbReference type="AlphaFoldDB" id="A0A9X1V213"/>
<protein>
    <submittedName>
        <fullName evidence="4">Glycosyltransferase</fullName>
    </submittedName>
</protein>
<name>A0A9X1V213_9FLAO</name>
<organism evidence="4 5">
    <name type="scientific">Christiangramia lutea</name>
    <dbReference type="NCBI Taxonomy" id="1607951"/>
    <lineage>
        <taxon>Bacteria</taxon>
        <taxon>Pseudomonadati</taxon>
        <taxon>Bacteroidota</taxon>
        <taxon>Flavobacteriia</taxon>
        <taxon>Flavobacteriales</taxon>
        <taxon>Flavobacteriaceae</taxon>
        <taxon>Christiangramia</taxon>
    </lineage>
</organism>
<gene>
    <name evidence="4" type="ORF">ML462_06250</name>
</gene>
<evidence type="ECO:0000256" key="1">
    <source>
        <dbReference type="ARBA" id="ARBA00022676"/>
    </source>
</evidence>
<comment type="caution">
    <text evidence="4">The sequence shown here is derived from an EMBL/GenBank/DDBJ whole genome shotgun (WGS) entry which is preliminary data.</text>
</comment>
<reference evidence="4" key="1">
    <citation type="submission" date="2022-03" db="EMBL/GenBank/DDBJ databases">
        <title>Gramella crocea sp. nov., isolated from activated sludge of a seafood processing plant.</title>
        <authorList>
            <person name="Zhang X."/>
        </authorList>
    </citation>
    <scope>NUCLEOTIDE SEQUENCE</scope>
    <source>
        <strain evidence="4">YJ019</strain>
    </source>
</reference>
<keyword evidence="1" id="KW-0328">Glycosyltransferase</keyword>
<dbReference type="EMBL" id="JAKVTV010000001">
    <property type="protein sequence ID" value="MCH4822768.1"/>
    <property type="molecule type" value="Genomic_DNA"/>
</dbReference>
<evidence type="ECO:0000313" key="5">
    <source>
        <dbReference type="Proteomes" id="UP001139226"/>
    </source>
</evidence>
<feature type="domain" description="Glycosyltransferase 2-like" evidence="3">
    <location>
        <begin position="4"/>
        <end position="167"/>
    </location>
</feature>
<dbReference type="InterPro" id="IPR001173">
    <property type="entry name" value="Glyco_trans_2-like"/>
</dbReference>
<dbReference type="RefSeq" id="WP_240712889.1">
    <property type="nucleotide sequence ID" value="NZ_JAKVTV010000001.1"/>
</dbReference>
<proteinExistence type="predicted"/>
<dbReference type="PANTHER" id="PTHR22916:SF51">
    <property type="entry name" value="GLYCOSYLTRANSFERASE EPSH-RELATED"/>
    <property type="match status" value="1"/>
</dbReference>
<evidence type="ECO:0000313" key="4">
    <source>
        <dbReference type="EMBL" id="MCH4822768.1"/>
    </source>
</evidence>
<accession>A0A9X1V213</accession>
<dbReference type="PANTHER" id="PTHR22916">
    <property type="entry name" value="GLYCOSYLTRANSFERASE"/>
    <property type="match status" value="1"/>
</dbReference>
<dbReference type="GO" id="GO:0016758">
    <property type="term" value="F:hexosyltransferase activity"/>
    <property type="evidence" value="ECO:0007669"/>
    <property type="project" value="UniProtKB-ARBA"/>
</dbReference>
<dbReference type="InterPro" id="IPR029044">
    <property type="entry name" value="Nucleotide-diphossugar_trans"/>
</dbReference>
<sequence>MKVSIIVPAFNAERFIGRCLKSIISQTYSNIEVLVVDDGSTDNTAKEVKQFSEKDDRIILIEKANTGAYATRRIGEDRASGATIMHVDADDFLEPEAVELLIKKLESTGADVIIGNYHKIINGRKHLVSNNLKQKTGKKNLMKGILDNEITGYLCGKLFKKDLLSKITKTEKPFLFEDLYAVIQVFARNELYVEAVETPIYNYDIHGNNSTSTKNIKLIESVFELNEITQEILEKEGLLPALKNEFSAFKCRNWIVYSRLGGSRSYDRNYRKQFLKENYRKYARKNLVSYQKLEMLIYNQNPEIGHFITRFLKGVQKVIS</sequence>